<sequence>MNGTIHVKVLRAKNLPRMDFGKRQDPFVLVQLDKSRPKSWATTDPVFRGNTEPEWKEGTNNELELYYDHNVHEDEAVTLTVEVYANESGDELVGSGQLDVSAIVHKQSTEPQHEHVQLRDNRGEVEVLVWFGPPVRRAFRAAGRSMKLLDARDAVVGMMCSMTSWIGRVLSRYTQPPTDFAKKHRKLSVAVAALLGIMGAGALALFLAVAVPTMLVAFFTFPLWVIPFLVTTFFTAPLWVPILLLVGLFLLFIATFVFGLGVTSRPVRRKGAMISNKIKHSDVGKRVIYEKMAMQSHELGEEQEITKNKDDFFSYIVVRRRTRQLPSKPMGCD</sequence>
<proteinExistence type="predicted"/>
<dbReference type="InParanoid" id="M4BEK0"/>
<dbReference type="AlphaFoldDB" id="M4BEK0"/>
<evidence type="ECO:0000313" key="3">
    <source>
        <dbReference type="EnsemblProtists" id="HpaP804718"/>
    </source>
</evidence>
<evidence type="ECO:0000256" key="1">
    <source>
        <dbReference type="SAM" id="Phobius"/>
    </source>
</evidence>
<dbReference type="OMA" id="QARTMAN"/>
<keyword evidence="1" id="KW-0812">Transmembrane</keyword>
<feature type="transmembrane region" description="Helical" evidence="1">
    <location>
        <begin position="215"/>
        <end position="236"/>
    </location>
</feature>
<feature type="domain" description="C2" evidence="2">
    <location>
        <begin position="1"/>
        <end position="113"/>
    </location>
</feature>
<dbReference type="Gene3D" id="2.60.40.150">
    <property type="entry name" value="C2 domain"/>
    <property type="match status" value="1"/>
</dbReference>
<accession>M4BEK0</accession>
<keyword evidence="1" id="KW-0472">Membrane</keyword>
<evidence type="ECO:0000259" key="2">
    <source>
        <dbReference type="PROSITE" id="PS50004"/>
    </source>
</evidence>
<dbReference type="Proteomes" id="UP000011713">
    <property type="component" value="Unassembled WGS sequence"/>
</dbReference>
<dbReference type="SUPFAM" id="SSF49562">
    <property type="entry name" value="C2 domain (Calcium/lipid-binding domain, CaLB)"/>
    <property type="match status" value="1"/>
</dbReference>
<dbReference type="HOGENOM" id="CLU_058556_0_0_1"/>
<reference evidence="4" key="1">
    <citation type="journal article" date="2010" name="Science">
        <title>Signatures of adaptation to obligate biotrophy in the Hyaloperonospora arabidopsidis genome.</title>
        <authorList>
            <person name="Baxter L."/>
            <person name="Tripathy S."/>
            <person name="Ishaque N."/>
            <person name="Boot N."/>
            <person name="Cabral A."/>
            <person name="Kemen E."/>
            <person name="Thines M."/>
            <person name="Ah-Fong A."/>
            <person name="Anderson R."/>
            <person name="Badejoko W."/>
            <person name="Bittner-Eddy P."/>
            <person name="Boore J.L."/>
            <person name="Chibucos M.C."/>
            <person name="Coates M."/>
            <person name="Dehal P."/>
            <person name="Delehaunty K."/>
            <person name="Dong S."/>
            <person name="Downton P."/>
            <person name="Dumas B."/>
            <person name="Fabro G."/>
            <person name="Fronick C."/>
            <person name="Fuerstenberg S.I."/>
            <person name="Fulton L."/>
            <person name="Gaulin E."/>
            <person name="Govers F."/>
            <person name="Hughes L."/>
            <person name="Humphray S."/>
            <person name="Jiang R.H."/>
            <person name="Judelson H."/>
            <person name="Kamoun S."/>
            <person name="Kyung K."/>
            <person name="Meijer H."/>
            <person name="Minx P."/>
            <person name="Morris P."/>
            <person name="Nelson J."/>
            <person name="Phuntumart V."/>
            <person name="Qutob D."/>
            <person name="Rehmany A."/>
            <person name="Rougon-Cardoso A."/>
            <person name="Ryden P."/>
            <person name="Torto-Alalibo T."/>
            <person name="Studholme D."/>
            <person name="Wang Y."/>
            <person name="Win J."/>
            <person name="Wood J."/>
            <person name="Clifton S.W."/>
            <person name="Rogers J."/>
            <person name="Van den Ackerveken G."/>
            <person name="Jones J.D."/>
            <person name="McDowell J.M."/>
            <person name="Beynon J."/>
            <person name="Tyler B.M."/>
        </authorList>
    </citation>
    <scope>NUCLEOTIDE SEQUENCE [LARGE SCALE GENOMIC DNA]</scope>
    <source>
        <strain evidence="4">Emoy2</strain>
    </source>
</reference>
<dbReference type="SMART" id="SM00239">
    <property type="entry name" value="C2"/>
    <property type="match status" value="1"/>
</dbReference>
<dbReference type="eggNOG" id="ENOG502RRXY">
    <property type="taxonomic scope" value="Eukaryota"/>
</dbReference>
<feature type="transmembrane region" description="Helical" evidence="1">
    <location>
        <begin position="242"/>
        <end position="263"/>
    </location>
</feature>
<dbReference type="EnsemblProtists" id="HpaT804718">
    <property type="protein sequence ID" value="HpaP804718"/>
    <property type="gene ID" value="HpaG804718"/>
</dbReference>
<organism evidence="3 4">
    <name type="scientific">Hyaloperonospora arabidopsidis (strain Emoy2)</name>
    <name type="common">Downy mildew agent</name>
    <name type="synonym">Peronospora arabidopsidis</name>
    <dbReference type="NCBI Taxonomy" id="559515"/>
    <lineage>
        <taxon>Eukaryota</taxon>
        <taxon>Sar</taxon>
        <taxon>Stramenopiles</taxon>
        <taxon>Oomycota</taxon>
        <taxon>Peronosporomycetes</taxon>
        <taxon>Peronosporales</taxon>
        <taxon>Peronosporaceae</taxon>
        <taxon>Hyaloperonospora</taxon>
    </lineage>
</organism>
<dbReference type="PROSITE" id="PS50004">
    <property type="entry name" value="C2"/>
    <property type="match status" value="1"/>
</dbReference>
<protein>
    <recommendedName>
        <fullName evidence="2">C2 domain-containing protein</fullName>
    </recommendedName>
</protein>
<reference evidence="3" key="2">
    <citation type="submission" date="2015-06" db="UniProtKB">
        <authorList>
            <consortium name="EnsemblProtists"/>
        </authorList>
    </citation>
    <scope>IDENTIFICATION</scope>
    <source>
        <strain evidence="3">Emoy2</strain>
    </source>
</reference>
<name>M4BEK0_HYAAE</name>
<dbReference type="EMBL" id="JH598180">
    <property type="status" value="NOT_ANNOTATED_CDS"/>
    <property type="molecule type" value="Genomic_DNA"/>
</dbReference>
<evidence type="ECO:0000313" key="4">
    <source>
        <dbReference type="Proteomes" id="UP000011713"/>
    </source>
</evidence>
<feature type="transmembrane region" description="Helical" evidence="1">
    <location>
        <begin position="187"/>
        <end position="208"/>
    </location>
</feature>
<dbReference type="VEuPathDB" id="FungiDB:HpaG804718"/>
<keyword evidence="1" id="KW-1133">Transmembrane helix</keyword>
<dbReference type="InterPro" id="IPR000008">
    <property type="entry name" value="C2_dom"/>
</dbReference>
<dbReference type="InterPro" id="IPR035892">
    <property type="entry name" value="C2_domain_sf"/>
</dbReference>
<dbReference type="Pfam" id="PF00168">
    <property type="entry name" value="C2"/>
    <property type="match status" value="1"/>
</dbReference>
<keyword evidence="4" id="KW-1185">Reference proteome</keyword>